<reference evidence="6 7" key="1">
    <citation type="journal article" date="2014" name="BMC Genomics">
        <title>Comparison of environmental and isolate Sulfobacillus genomes reveals diverse carbon, sulfur, nitrogen, and hydrogen metabolisms.</title>
        <authorList>
            <person name="Justice N.B."/>
            <person name="Norman A."/>
            <person name="Brown C.T."/>
            <person name="Singh A."/>
            <person name="Thomas B.C."/>
            <person name="Banfield J.F."/>
        </authorList>
    </citation>
    <scope>NUCLEOTIDE SEQUENCE [LARGE SCALE GENOMIC DNA]</scope>
    <source>
        <strain evidence="6">AMDSBA1</strain>
    </source>
</reference>
<dbReference type="InterPro" id="IPR002500">
    <property type="entry name" value="PAPS_reduct_dom"/>
</dbReference>
<dbReference type="NCBIfam" id="NF002537">
    <property type="entry name" value="PRK02090.1"/>
    <property type="match status" value="1"/>
</dbReference>
<dbReference type="GO" id="GO:0005737">
    <property type="term" value="C:cytoplasm"/>
    <property type="evidence" value="ECO:0007669"/>
    <property type="project" value="UniProtKB-SubCell"/>
</dbReference>
<evidence type="ECO:0000256" key="1">
    <source>
        <dbReference type="ARBA" id="ARBA00009732"/>
    </source>
</evidence>
<dbReference type="Proteomes" id="UP000242699">
    <property type="component" value="Unassembled WGS sequence"/>
</dbReference>
<comment type="subcellular location">
    <subcellularLocation>
        <location evidence="4">Cytoplasm</location>
    </subcellularLocation>
</comment>
<dbReference type="HAMAP" id="MF_00063">
    <property type="entry name" value="CysH"/>
    <property type="match status" value="1"/>
</dbReference>
<name>A0A2T2WN90_9FIRM</name>
<dbReference type="SUPFAM" id="SSF52402">
    <property type="entry name" value="Adenine nucleotide alpha hydrolases-like"/>
    <property type="match status" value="1"/>
</dbReference>
<dbReference type="GO" id="GO:0004604">
    <property type="term" value="F:phosphoadenylyl-sulfate reductase (thioredoxin) activity"/>
    <property type="evidence" value="ECO:0007669"/>
    <property type="project" value="UniProtKB-UniRule"/>
</dbReference>
<accession>A0A2T2WN90</accession>
<dbReference type="PIRSF" id="PIRSF000857">
    <property type="entry name" value="PAPS_reductase"/>
    <property type="match status" value="1"/>
</dbReference>
<comment type="caution">
    <text evidence="6">The sequence shown here is derived from an EMBL/GenBank/DDBJ whole genome shotgun (WGS) entry which is preliminary data.</text>
</comment>
<comment type="pathway">
    <text evidence="3 4">Sulfur metabolism; hydrogen sulfide biosynthesis; sulfite from sulfate.</text>
</comment>
<dbReference type="Gene3D" id="3.40.50.620">
    <property type="entry name" value="HUPs"/>
    <property type="match status" value="1"/>
</dbReference>
<comment type="function">
    <text evidence="4">Catalyzes the formation of sulfite from adenosine 5'-phosphosulfate (APS) using thioredoxin as an electron donor.</text>
</comment>
<dbReference type="CDD" id="cd23945">
    <property type="entry name" value="PAPS_reductase"/>
    <property type="match status" value="1"/>
</dbReference>
<feature type="binding site" evidence="4">
    <location>
        <position position="194"/>
    </location>
    <ligand>
        <name>[4Fe-4S] cluster</name>
        <dbReference type="ChEBI" id="CHEBI:49883"/>
    </ligand>
</feature>
<proteinExistence type="inferred from homology"/>
<dbReference type="NCBIfam" id="TIGR00434">
    <property type="entry name" value="cysH"/>
    <property type="match status" value="1"/>
</dbReference>
<keyword evidence="4" id="KW-0479">Metal-binding</keyword>
<evidence type="ECO:0000313" key="7">
    <source>
        <dbReference type="Proteomes" id="UP000242699"/>
    </source>
</evidence>
<dbReference type="GO" id="GO:0051539">
    <property type="term" value="F:4 iron, 4 sulfur cluster binding"/>
    <property type="evidence" value="ECO:0007669"/>
    <property type="project" value="UniProtKB-UniRule"/>
</dbReference>
<dbReference type="GO" id="GO:0019379">
    <property type="term" value="P:sulfate assimilation, phosphoadenylyl sulfate reduction by phosphoadenylyl-sulfate reductase (thioredoxin)"/>
    <property type="evidence" value="ECO:0007669"/>
    <property type="project" value="UniProtKB-UniRule"/>
</dbReference>
<dbReference type="PANTHER" id="PTHR46509">
    <property type="entry name" value="PHOSPHOADENOSINE PHOSPHOSULFATE REDUCTASE"/>
    <property type="match status" value="1"/>
</dbReference>
<keyword evidence="4" id="KW-0408">Iron</keyword>
<dbReference type="GO" id="GO:0043866">
    <property type="term" value="F:adenylyl-sulfate reductase (thioredoxin) activity"/>
    <property type="evidence" value="ECO:0007669"/>
    <property type="project" value="UniProtKB-EC"/>
</dbReference>
<evidence type="ECO:0000256" key="3">
    <source>
        <dbReference type="ARBA" id="ARBA00024327"/>
    </source>
</evidence>
<evidence type="ECO:0000259" key="5">
    <source>
        <dbReference type="Pfam" id="PF01507"/>
    </source>
</evidence>
<keyword evidence="4" id="KW-0411">Iron-sulfur</keyword>
<feature type="domain" description="Phosphoadenosine phosphosulphate reductase" evidence="5">
    <location>
        <begin position="32"/>
        <end position="200"/>
    </location>
</feature>
<dbReference type="InterPro" id="IPR004511">
    <property type="entry name" value="PAPS/APS_Rdtase"/>
</dbReference>
<dbReference type="PANTHER" id="PTHR46509:SF1">
    <property type="entry name" value="PHOSPHOADENOSINE PHOSPHOSULFATE REDUCTASE"/>
    <property type="match status" value="1"/>
</dbReference>
<feature type="binding site" evidence="4">
    <location>
        <position position="111"/>
    </location>
    <ligand>
        <name>[4Fe-4S] cluster</name>
        <dbReference type="ChEBI" id="CHEBI:49883"/>
    </ligand>
</feature>
<organism evidence="6 7">
    <name type="scientific">Sulfobacillus benefaciens</name>
    <dbReference type="NCBI Taxonomy" id="453960"/>
    <lineage>
        <taxon>Bacteria</taxon>
        <taxon>Bacillati</taxon>
        <taxon>Bacillota</taxon>
        <taxon>Clostridia</taxon>
        <taxon>Eubacteriales</taxon>
        <taxon>Clostridiales Family XVII. Incertae Sedis</taxon>
        <taxon>Sulfobacillus</taxon>
    </lineage>
</organism>
<dbReference type="GO" id="GO:0046872">
    <property type="term" value="F:metal ion binding"/>
    <property type="evidence" value="ECO:0007669"/>
    <property type="project" value="UniProtKB-KW"/>
</dbReference>
<comment type="catalytic activity">
    <reaction evidence="4">
        <text>[thioredoxin]-disulfide + sulfite + AMP + 2 H(+) = adenosine 5'-phosphosulfate + [thioredoxin]-dithiol</text>
        <dbReference type="Rhea" id="RHEA:21976"/>
        <dbReference type="Rhea" id="RHEA-COMP:10698"/>
        <dbReference type="Rhea" id="RHEA-COMP:10700"/>
        <dbReference type="ChEBI" id="CHEBI:15378"/>
        <dbReference type="ChEBI" id="CHEBI:17359"/>
        <dbReference type="ChEBI" id="CHEBI:29950"/>
        <dbReference type="ChEBI" id="CHEBI:50058"/>
        <dbReference type="ChEBI" id="CHEBI:58243"/>
        <dbReference type="ChEBI" id="CHEBI:456215"/>
        <dbReference type="EC" id="1.8.4.10"/>
    </reaction>
</comment>
<dbReference type="AlphaFoldDB" id="A0A2T2WN90"/>
<feature type="binding site" evidence="4">
    <location>
        <position position="112"/>
    </location>
    <ligand>
        <name>[4Fe-4S] cluster</name>
        <dbReference type="ChEBI" id="CHEBI:49883"/>
    </ligand>
</feature>
<dbReference type="EMBL" id="PXYT01000090">
    <property type="protein sequence ID" value="PSR23707.1"/>
    <property type="molecule type" value="Genomic_DNA"/>
</dbReference>
<dbReference type="InterPro" id="IPR014729">
    <property type="entry name" value="Rossmann-like_a/b/a_fold"/>
</dbReference>
<feature type="active site" description="Nucleophile; cysteine thiosulfonate intermediate" evidence="4">
    <location>
        <position position="220"/>
    </location>
</feature>
<sequence>MLDVETLARKWEKAHPRVILQEASGLGLKWTLAMSFSREDTVILHWLSQIRQPVDAFWLDTNLLFPETYEFKDEVAARYPVNLRHIQPSLSLADQAERYGESLWKQDPHQCCYVRKVEPLFAALAGYDGWITGIRREQSPTRAHAKVIEWDAQHELYKLNPLALWSTEDVQSFAEANGVPVNPLHGQGYPSFGCYPCTRPVKPGESIRAGRWEGWDKSECGIHQ</sequence>
<dbReference type="GO" id="GO:0070814">
    <property type="term" value="P:hydrogen sulfide biosynthetic process"/>
    <property type="evidence" value="ECO:0007669"/>
    <property type="project" value="UniProtKB-UniRule"/>
</dbReference>
<protein>
    <recommendedName>
        <fullName evidence="4">Adenosine 5'-phosphosulfate reductase</fullName>
        <shortName evidence="4">APS reductase</shortName>
        <ecNumber evidence="4">1.8.4.10</ecNumber>
    </recommendedName>
    <alternativeName>
        <fullName evidence="4">5'-adenylylsulfate reductase</fullName>
    </alternativeName>
    <alternativeName>
        <fullName evidence="4">Thioredoxin-dependent 5'-adenylylsulfate reductase</fullName>
    </alternativeName>
</protein>
<feature type="binding site" evidence="4">
    <location>
        <position position="197"/>
    </location>
    <ligand>
        <name>[4Fe-4S] cluster</name>
        <dbReference type="ChEBI" id="CHEBI:49883"/>
    </ligand>
</feature>
<keyword evidence="4" id="KW-0963">Cytoplasm</keyword>
<comment type="cofactor">
    <cofactor evidence="4">
        <name>[4Fe-4S] cluster</name>
        <dbReference type="ChEBI" id="CHEBI:49883"/>
    </cofactor>
    <text evidence="4">Binds 1 [4Fe-4S] cluster per subunit.</text>
</comment>
<gene>
    <name evidence="4" type="primary">cysH</name>
    <name evidence="6" type="ORF">C7B43_19870</name>
</gene>
<comment type="similarity">
    <text evidence="1 4">Belongs to the PAPS reductase family. CysH subfamily.</text>
</comment>
<evidence type="ECO:0000256" key="4">
    <source>
        <dbReference type="HAMAP-Rule" id="MF_00063"/>
    </source>
</evidence>
<keyword evidence="2 4" id="KW-0560">Oxidoreductase</keyword>
<dbReference type="EC" id="1.8.4.10" evidence="4"/>
<dbReference type="Pfam" id="PF01507">
    <property type="entry name" value="PAPS_reduct"/>
    <property type="match status" value="1"/>
</dbReference>
<evidence type="ECO:0000256" key="2">
    <source>
        <dbReference type="ARBA" id="ARBA00023002"/>
    </source>
</evidence>
<evidence type="ECO:0000313" key="6">
    <source>
        <dbReference type="EMBL" id="PSR23707.1"/>
    </source>
</evidence>